<keyword evidence="2" id="KW-1185">Reference proteome</keyword>
<dbReference type="GeneID" id="13353810"/>
<proteinExistence type="predicted"/>
<sequence>MTHYGGYAAHGMLLERMFDLLDEDQMRQLMIRMIESHIRMKEHRIEMMQYKVETYKMARDMIQAGMKKK</sequence>
<reference evidence="2" key="1">
    <citation type="journal article" date="2012" name="J. Bacteriol.">
        <title>Complete genome sequence of the hydrogenotrophic, methanogenic archaeon Methanoculleus bourgensis strain MS2T, isolated from a sewage sludge digester.</title>
        <authorList>
            <person name="Maus I."/>
            <person name="Wibberg D."/>
            <person name="Stantscheff R."/>
            <person name="Eikmeyer F.G."/>
            <person name="Seffner A."/>
            <person name="Boelter J."/>
            <person name="Szczepanowski R."/>
            <person name="Blom J."/>
            <person name="Jaenicke S."/>
            <person name="Konig H."/>
            <person name="Puhler A."/>
            <person name="Schluter A."/>
        </authorList>
    </citation>
    <scope>NUCLEOTIDE SEQUENCE [LARGE SCALE GENOMIC DNA]</scope>
    <source>
        <strain evidence="2">ATCC 43281 / DSM 3045 / OCM 15 / MS2</strain>
    </source>
</reference>
<dbReference type="BioCyc" id="MBOU1201294:BN140_RS01600-MONOMER"/>
<dbReference type="KEGG" id="mbg:BN140_0319"/>
<dbReference type="AlphaFoldDB" id="I7LIR8"/>
<accession>I7LIR8</accession>
<organism evidence="1 2">
    <name type="scientific">Methanoculleus bourgensis (strain ATCC 43281 / DSM 3045 / OCM 15 / MS2)</name>
    <name type="common">Methanogenium bourgense</name>
    <dbReference type="NCBI Taxonomy" id="1201294"/>
    <lineage>
        <taxon>Archaea</taxon>
        <taxon>Methanobacteriati</taxon>
        <taxon>Methanobacteriota</taxon>
        <taxon>Stenosarchaea group</taxon>
        <taxon>Methanomicrobia</taxon>
        <taxon>Methanomicrobiales</taxon>
        <taxon>Methanomicrobiaceae</taxon>
        <taxon>Methanoculleus</taxon>
    </lineage>
</organism>
<dbReference type="STRING" id="1201294.BN140_0319"/>
<protein>
    <submittedName>
        <fullName evidence="1">Uncharacterized protein</fullName>
    </submittedName>
</protein>
<name>I7LIR8_METBM</name>
<evidence type="ECO:0000313" key="1">
    <source>
        <dbReference type="EMBL" id="CCJ35242.1"/>
    </source>
</evidence>
<evidence type="ECO:0000313" key="2">
    <source>
        <dbReference type="Proteomes" id="UP000009007"/>
    </source>
</evidence>
<dbReference type="PATRIC" id="fig|1201294.9.peg.344"/>
<dbReference type="EMBL" id="HE964772">
    <property type="protein sequence ID" value="CCJ35242.1"/>
    <property type="molecule type" value="Genomic_DNA"/>
</dbReference>
<dbReference type="RefSeq" id="WP_014866219.1">
    <property type="nucleotide sequence ID" value="NC_018227.2"/>
</dbReference>
<dbReference type="HOGENOM" id="CLU_2766116_0_0_2"/>
<dbReference type="Proteomes" id="UP000009007">
    <property type="component" value="Chromosome I"/>
</dbReference>
<gene>
    <name evidence="1" type="ordered locus">BN140_0319</name>
</gene>